<dbReference type="InterPro" id="IPR001509">
    <property type="entry name" value="Epimerase_deHydtase"/>
</dbReference>
<accession>A0A6J7G8R4</accession>
<dbReference type="AlphaFoldDB" id="A0A6J7G8R4"/>
<comment type="similarity">
    <text evidence="1">Belongs to the NAD(P)-dependent epimerase/dehydratase family.</text>
</comment>
<protein>
    <submittedName>
        <fullName evidence="3">Unannotated protein</fullName>
    </submittedName>
</protein>
<feature type="domain" description="NAD-dependent epimerase/dehydratase" evidence="2">
    <location>
        <begin position="13"/>
        <end position="241"/>
    </location>
</feature>
<dbReference type="EMBL" id="CAFBMK010000030">
    <property type="protein sequence ID" value="CAB4904447.1"/>
    <property type="molecule type" value="Genomic_DNA"/>
</dbReference>
<sequence>MSRFGESMRGRSVFVTGAYGMLGSWLVRALLDRGAAVTVLRRDEVSASMLALDGLEPRCTVVRGDLLTPGLMERAIGEHECDTVFHLAAQTIVGTANRSPVPTFEANIRGTWLLMDACRTQDVRRVVVAASDKAYGAHDELPYREVFALQPRFPYDVSKAATDLIARSYWHTYGVPVAITRLANIYGGGDLNRSRLLPEAIAAVLRGRAPVIRSDGSPERDFLYVEDAVEAYLAICDVLDADEGIAPGEPTRARGEAFNAGGGRPHSVRSIIDAVVRVSGHNLAPDVRGTGTPSGEIDRQYVDSTKLRERSGWEPRVGLDEGVERTIAWYREHLDALPA</sequence>
<dbReference type="Pfam" id="PF01370">
    <property type="entry name" value="Epimerase"/>
    <property type="match status" value="1"/>
</dbReference>
<name>A0A6J7G8R4_9ZZZZ</name>
<evidence type="ECO:0000313" key="3">
    <source>
        <dbReference type="EMBL" id="CAB4904447.1"/>
    </source>
</evidence>
<dbReference type="InterPro" id="IPR036291">
    <property type="entry name" value="NAD(P)-bd_dom_sf"/>
</dbReference>
<dbReference type="PANTHER" id="PTHR43000">
    <property type="entry name" value="DTDP-D-GLUCOSE 4,6-DEHYDRATASE-RELATED"/>
    <property type="match status" value="1"/>
</dbReference>
<evidence type="ECO:0000259" key="2">
    <source>
        <dbReference type="Pfam" id="PF01370"/>
    </source>
</evidence>
<dbReference type="SUPFAM" id="SSF51735">
    <property type="entry name" value="NAD(P)-binding Rossmann-fold domains"/>
    <property type="match status" value="1"/>
</dbReference>
<reference evidence="3" key="1">
    <citation type="submission" date="2020-05" db="EMBL/GenBank/DDBJ databases">
        <authorList>
            <person name="Chiriac C."/>
            <person name="Salcher M."/>
            <person name="Ghai R."/>
            <person name="Kavagutti S V."/>
        </authorList>
    </citation>
    <scope>NUCLEOTIDE SEQUENCE</scope>
</reference>
<gene>
    <name evidence="3" type="ORF">UFOPK3564_00785</name>
</gene>
<dbReference type="Gene3D" id="3.40.50.720">
    <property type="entry name" value="NAD(P)-binding Rossmann-like Domain"/>
    <property type="match status" value="1"/>
</dbReference>
<evidence type="ECO:0000256" key="1">
    <source>
        <dbReference type="ARBA" id="ARBA00007637"/>
    </source>
</evidence>
<proteinExistence type="inferred from homology"/>
<organism evidence="3">
    <name type="scientific">freshwater metagenome</name>
    <dbReference type="NCBI Taxonomy" id="449393"/>
    <lineage>
        <taxon>unclassified sequences</taxon>
        <taxon>metagenomes</taxon>
        <taxon>ecological metagenomes</taxon>
    </lineage>
</organism>